<accession>A0A0F9EWT8</accession>
<organism evidence="1">
    <name type="scientific">marine sediment metagenome</name>
    <dbReference type="NCBI Taxonomy" id="412755"/>
    <lineage>
        <taxon>unclassified sequences</taxon>
        <taxon>metagenomes</taxon>
        <taxon>ecological metagenomes</taxon>
    </lineage>
</organism>
<gene>
    <name evidence="1" type="ORF">LCGC14_2101990</name>
</gene>
<sequence length="85" mass="9530">MKDCKKCGEPITEEEIEDTVEWKVFVIPDRGWATSIETKAFSLCAVPLIGNHTKGAIELGRELGAKLGVDLPKQPRVPQFEEEYI</sequence>
<comment type="caution">
    <text evidence="1">The sequence shown here is derived from an EMBL/GenBank/DDBJ whole genome shotgun (WGS) entry which is preliminary data.</text>
</comment>
<reference evidence="1" key="1">
    <citation type="journal article" date="2015" name="Nature">
        <title>Complex archaea that bridge the gap between prokaryotes and eukaryotes.</title>
        <authorList>
            <person name="Spang A."/>
            <person name="Saw J.H."/>
            <person name="Jorgensen S.L."/>
            <person name="Zaremba-Niedzwiedzka K."/>
            <person name="Martijn J."/>
            <person name="Lind A.E."/>
            <person name="van Eijk R."/>
            <person name="Schleper C."/>
            <person name="Guy L."/>
            <person name="Ettema T.J."/>
        </authorList>
    </citation>
    <scope>NUCLEOTIDE SEQUENCE</scope>
</reference>
<proteinExistence type="predicted"/>
<dbReference type="AlphaFoldDB" id="A0A0F9EWT8"/>
<evidence type="ECO:0000313" key="1">
    <source>
        <dbReference type="EMBL" id="KKL70731.1"/>
    </source>
</evidence>
<protein>
    <submittedName>
        <fullName evidence="1">Uncharacterized protein</fullName>
    </submittedName>
</protein>
<dbReference type="EMBL" id="LAZR01025812">
    <property type="protein sequence ID" value="KKL70731.1"/>
    <property type="molecule type" value="Genomic_DNA"/>
</dbReference>
<name>A0A0F9EWT8_9ZZZZ</name>